<evidence type="ECO:0000256" key="3">
    <source>
        <dbReference type="ARBA" id="ARBA00022438"/>
    </source>
</evidence>
<feature type="compositionally biased region" description="Acidic residues" evidence="12">
    <location>
        <begin position="62"/>
        <end position="74"/>
    </location>
</feature>
<dbReference type="EMBL" id="JAAAIM010000379">
    <property type="protein sequence ID" value="KAG0288919.1"/>
    <property type="molecule type" value="Genomic_DNA"/>
</dbReference>
<dbReference type="SUPFAM" id="SSF53474">
    <property type="entry name" value="alpha/beta-Hydrolases"/>
    <property type="match status" value="1"/>
</dbReference>
<evidence type="ECO:0008006" key="18">
    <source>
        <dbReference type="Google" id="ProtNLM"/>
    </source>
</evidence>
<feature type="transmembrane region" description="Helical" evidence="13">
    <location>
        <begin position="121"/>
        <end position="142"/>
    </location>
</feature>
<evidence type="ECO:0000259" key="14">
    <source>
        <dbReference type="Pfam" id="PF00326"/>
    </source>
</evidence>
<dbReference type="Pfam" id="PF00930">
    <property type="entry name" value="DPPIV_N"/>
    <property type="match status" value="1"/>
</dbReference>
<dbReference type="PANTHER" id="PTHR11731:SF200">
    <property type="entry name" value="DIPEPTIDYL PEPTIDASE 10, ISOFORM B"/>
    <property type="match status" value="1"/>
</dbReference>
<evidence type="ECO:0000313" key="17">
    <source>
        <dbReference type="Proteomes" id="UP001194696"/>
    </source>
</evidence>
<keyword evidence="11" id="KW-0325">Glycoprotein</keyword>
<accession>A0ABQ7K0X5</accession>
<dbReference type="SUPFAM" id="SSF82171">
    <property type="entry name" value="DPP6 N-terminal domain-like"/>
    <property type="match status" value="1"/>
</dbReference>
<evidence type="ECO:0000256" key="10">
    <source>
        <dbReference type="ARBA" id="ARBA00023136"/>
    </source>
</evidence>
<keyword evidence="9 13" id="KW-1133">Transmembrane helix</keyword>
<feature type="domain" description="Peptidase S9 prolyl oligopeptidase catalytic" evidence="14">
    <location>
        <begin position="689"/>
        <end position="877"/>
    </location>
</feature>
<evidence type="ECO:0000256" key="11">
    <source>
        <dbReference type="ARBA" id="ARBA00023180"/>
    </source>
</evidence>
<evidence type="ECO:0000256" key="6">
    <source>
        <dbReference type="ARBA" id="ARBA00022801"/>
    </source>
</evidence>
<dbReference type="Gene3D" id="3.40.50.1820">
    <property type="entry name" value="alpha/beta hydrolase"/>
    <property type="match status" value="1"/>
</dbReference>
<dbReference type="Gene3D" id="2.140.10.30">
    <property type="entry name" value="Dipeptidylpeptidase IV, N-terminal domain"/>
    <property type="match status" value="1"/>
</dbReference>
<evidence type="ECO:0000256" key="8">
    <source>
        <dbReference type="ARBA" id="ARBA00022968"/>
    </source>
</evidence>
<feature type="compositionally biased region" description="Polar residues" evidence="12">
    <location>
        <begin position="26"/>
        <end position="45"/>
    </location>
</feature>
<evidence type="ECO:0000256" key="5">
    <source>
        <dbReference type="ARBA" id="ARBA00022692"/>
    </source>
</evidence>
<evidence type="ECO:0000256" key="13">
    <source>
        <dbReference type="SAM" id="Phobius"/>
    </source>
</evidence>
<evidence type="ECO:0000259" key="15">
    <source>
        <dbReference type="Pfam" id="PF00930"/>
    </source>
</evidence>
<dbReference type="InterPro" id="IPR001375">
    <property type="entry name" value="Peptidase_S9_cat"/>
</dbReference>
<protein>
    <recommendedName>
        <fullName evidence="18">Dipeptidyl aminopeptidase</fullName>
    </recommendedName>
</protein>
<proteinExistence type="inferred from homology"/>
<evidence type="ECO:0000256" key="7">
    <source>
        <dbReference type="ARBA" id="ARBA00022825"/>
    </source>
</evidence>
<feature type="compositionally biased region" description="Basic and acidic residues" evidence="12">
    <location>
        <begin position="1"/>
        <end position="23"/>
    </location>
</feature>
<evidence type="ECO:0000313" key="16">
    <source>
        <dbReference type="EMBL" id="KAG0288919.1"/>
    </source>
</evidence>
<name>A0ABQ7K0X5_9FUNG</name>
<reference evidence="16 17" key="1">
    <citation type="journal article" date="2020" name="Fungal Divers.">
        <title>Resolving the Mortierellaceae phylogeny through synthesis of multi-gene phylogenetics and phylogenomics.</title>
        <authorList>
            <person name="Vandepol N."/>
            <person name="Liber J."/>
            <person name="Desiro A."/>
            <person name="Na H."/>
            <person name="Kennedy M."/>
            <person name="Barry K."/>
            <person name="Grigoriev I.V."/>
            <person name="Miller A.N."/>
            <person name="O'Donnell K."/>
            <person name="Stajich J.E."/>
            <person name="Bonito G."/>
        </authorList>
    </citation>
    <scope>NUCLEOTIDE SEQUENCE [LARGE SCALE GENOMIC DNA]</scope>
    <source>
        <strain evidence="16 17">AD045</strain>
    </source>
</reference>
<feature type="domain" description="Dipeptidylpeptidase IV N-terminal" evidence="15">
    <location>
        <begin position="232"/>
        <end position="605"/>
    </location>
</feature>
<dbReference type="InterPro" id="IPR002471">
    <property type="entry name" value="Pept_S9_AS"/>
</dbReference>
<comment type="subcellular location">
    <subcellularLocation>
        <location evidence="1">Vacuole membrane</location>
        <topology evidence="1">Single-pass type II membrane protein</topology>
    </subcellularLocation>
</comment>
<dbReference type="InterPro" id="IPR029058">
    <property type="entry name" value="AB_hydrolase_fold"/>
</dbReference>
<dbReference type="InterPro" id="IPR050278">
    <property type="entry name" value="Serine_Prot_S9B/DPPIV"/>
</dbReference>
<evidence type="ECO:0000256" key="9">
    <source>
        <dbReference type="ARBA" id="ARBA00022989"/>
    </source>
</evidence>
<evidence type="ECO:0000256" key="1">
    <source>
        <dbReference type="ARBA" id="ARBA00004576"/>
    </source>
</evidence>
<keyword evidence="10 13" id="KW-0472">Membrane</keyword>
<keyword evidence="6" id="KW-0378">Hydrolase</keyword>
<gene>
    <name evidence="16" type="ORF">BGZ96_007378</name>
</gene>
<keyword evidence="7" id="KW-0720">Serine protease</keyword>
<keyword evidence="4" id="KW-0645">Protease</keyword>
<sequence>MSRPRGNEGRYETLAGDDHDFHDLQSVLTSDQFGLSGNSNTSQQGHRAGDSLLQKRPSTLPDDQDEDYGDDSDDSDRYIYSSSDDDGNGSSEKDYLPTSRRRRSNKGTYIESPILTRCNRVCLTVFGAILAIWVVVAVTLGVRRLIALSHEPMADMRPSYELDDMFNTSFTPQYKSLAWMPYGDDGVYSTVNANGDILLSNVDGSEPKVFLPGANVTDVHGTRIPFFAFQVSPDQKYVLLSTDRRKQWRHSFNATYYIYNMENYKLTPLLDTPNQLGVEYVEWSPIGHTLAYVQNNNLYLYEDLLLRHQITYDGAVTIFNGITDWVYEEEVYGSPAALWWSPDGTAIAFLRFDETEVPEFHYSLYMDNQLNAPSYPSDIVMKYPKVGFPNPIVNLHLYNIKTALRPTAVQPLEPINLSTTFDDNNRIIAEVKWATEGSSALLVKVQNRVQNHEKLFLVDPVSLTGKTVREWDAGKQDGGWIDMQQSIRYVRPSDAIPKGGYLDIGNNNGYNHIALYTPVDNPHPKWLTSGEWEVQSMAAVNEQDGLVYFISTEKASIERHLYSVAMDTTERKALTDVSEQGYYSASFSTGAGYYLLSYRGPDVPWQKVKKISDDKFNTDVENNTPLRSLLEETQHPTRRWGTVELNGRECNYMEFLPPGFAPEQKHPVLFQVYGGPGSQLVDTQFQLGFSAVMSSAEKLKYVVVVVDGRGTGFRGRDFRIGVVNQLGKFETQDQIAAGQHWKTLPYVDPERVAIWGWSYGGFMAAKITEANSGVFRAAMSVAPVTDFRFYDSVYTERYMNLPTTNLKGYETTAVSNMTGFETSDYLLVHGTGDDNVHVQNAFVLLDRLTLAGNHRYKSHFFTDSDHSIRAHNANHEIYWLLAENLWDIMGGYVAPAHHH</sequence>
<keyword evidence="5 13" id="KW-0812">Transmembrane</keyword>
<evidence type="ECO:0000256" key="12">
    <source>
        <dbReference type="SAM" id="MobiDB-lite"/>
    </source>
</evidence>
<feature type="region of interest" description="Disordered" evidence="12">
    <location>
        <begin position="1"/>
        <end position="101"/>
    </location>
</feature>
<organism evidence="16 17">
    <name type="scientific">Linnemannia gamsii</name>
    <dbReference type="NCBI Taxonomy" id="64522"/>
    <lineage>
        <taxon>Eukaryota</taxon>
        <taxon>Fungi</taxon>
        <taxon>Fungi incertae sedis</taxon>
        <taxon>Mucoromycota</taxon>
        <taxon>Mortierellomycotina</taxon>
        <taxon>Mortierellomycetes</taxon>
        <taxon>Mortierellales</taxon>
        <taxon>Mortierellaceae</taxon>
        <taxon>Linnemannia</taxon>
    </lineage>
</organism>
<evidence type="ECO:0000256" key="2">
    <source>
        <dbReference type="ARBA" id="ARBA00006150"/>
    </source>
</evidence>
<keyword evidence="3" id="KW-0031">Aminopeptidase</keyword>
<keyword evidence="8" id="KW-0735">Signal-anchor</keyword>
<dbReference type="Pfam" id="PF00326">
    <property type="entry name" value="Peptidase_S9"/>
    <property type="match status" value="1"/>
</dbReference>
<dbReference type="Proteomes" id="UP001194696">
    <property type="component" value="Unassembled WGS sequence"/>
</dbReference>
<comment type="similarity">
    <text evidence="2">Belongs to the peptidase S9B family.</text>
</comment>
<dbReference type="InterPro" id="IPR002469">
    <property type="entry name" value="Peptidase_S9B_N"/>
</dbReference>
<dbReference type="PANTHER" id="PTHR11731">
    <property type="entry name" value="PROTEASE FAMILY S9B,C DIPEPTIDYL-PEPTIDASE IV-RELATED"/>
    <property type="match status" value="1"/>
</dbReference>
<comment type="caution">
    <text evidence="16">The sequence shown here is derived from an EMBL/GenBank/DDBJ whole genome shotgun (WGS) entry which is preliminary data.</text>
</comment>
<keyword evidence="17" id="KW-1185">Reference proteome</keyword>
<evidence type="ECO:0000256" key="4">
    <source>
        <dbReference type="ARBA" id="ARBA00022670"/>
    </source>
</evidence>
<dbReference type="PROSITE" id="PS00708">
    <property type="entry name" value="PRO_ENDOPEP_SER"/>
    <property type="match status" value="1"/>
</dbReference>